<evidence type="ECO:0000313" key="6">
    <source>
        <dbReference type="EMBL" id="MBA2947904.1"/>
    </source>
</evidence>
<feature type="domain" description="Luciferase-like" evidence="5">
    <location>
        <begin position="4"/>
        <end position="225"/>
    </location>
</feature>
<keyword evidence="3" id="KW-0560">Oxidoreductase</keyword>
<dbReference type="RefSeq" id="WP_181658859.1">
    <property type="nucleotide sequence ID" value="NZ_JACEHE010000011.1"/>
</dbReference>
<sequence>MQTTTVRPFRFAVQATKAKSAAEWRDLARKVEDLGFSTLFTADHYLGPGPAAREASQVPQHLAPIAAMATAAAVTQTLRIGCRVFCVDYHVPAVLAKEAATIDLLSEGRLEFGIGAGWSAPEYRAMGLDFAAAPQRVTKLEEVVALVKAHWSGQELDAKGEYVNVTGYAGLPLPAQRPHPPIMIGGGRRRVLSLAAREADIVSINNVPFQPVNSDGLSPREEAARRLGYVRDAAGDRFGGFDIESSPYFTEVTDDPGTAVARIAKLMRVPSVGLLDHPNVLVGTADEIAERLQERREELGINYVTVQQSQIDSFAPVAARLSGR</sequence>
<comment type="caution">
    <text evidence="6">The sequence shown here is derived from an EMBL/GenBank/DDBJ whole genome shotgun (WGS) entry which is preliminary data.</text>
</comment>
<reference evidence="6 7" key="1">
    <citation type="submission" date="2020-07" db="EMBL/GenBank/DDBJ databases">
        <title>Streptomyces isolated from Indian soil.</title>
        <authorList>
            <person name="Mandal S."/>
            <person name="Maiti P.K."/>
        </authorList>
    </citation>
    <scope>NUCLEOTIDE SEQUENCE [LARGE SCALE GENOMIC DNA]</scope>
    <source>
        <strain evidence="6 7">PSKA28</strain>
    </source>
</reference>
<evidence type="ECO:0000256" key="3">
    <source>
        <dbReference type="ARBA" id="ARBA00023002"/>
    </source>
</evidence>
<dbReference type="PANTHER" id="PTHR42847">
    <property type="entry name" value="ALKANESULFONATE MONOOXYGENASE"/>
    <property type="match status" value="1"/>
</dbReference>
<evidence type="ECO:0000256" key="4">
    <source>
        <dbReference type="ARBA" id="ARBA00023033"/>
    </source>
</evidence>
<proteinExistence type="predicted"/>
<dbReference type="InterPro" id="IPR019923">
    <property type="entry name" value="Lucif-like_OxRdtase_MSMEG_2516"/>
</dbReference>
<dbReference type="AlphaFoldDB" id="A0A7W0DP29"/>
<dbReference type="SUPFAM" id="SSF51679">
    <property type="entry name" value="Bacterial luciferase-like"/>
    <property type="match status" value="1"/>
</dbReference>
<keyword evidence="1" id="KW-0285">Flavoprotein</keyword>
<evidence type="ECO:0000256" key="1">
    <source>
        <dbReference type="ARBA" id="ARBA00022630"/>
    </source>
</evidence>
<evidence type="ECO:0000259" key="5">
    <source>
        <dbReference type="Pfam" id="PF00296"/>
    </source>
</evidence>
<dbReference type="PANTHER" id="PTHR42847:SF4">
    <property type="entry name" value="ALKANESULFONATE MONOOXYGENASE-RELATED"/>
    <property type="match status" value="1"/>
</dbReference>
<dbReference type="GO" id="GO:0046306">
    <property type="term" value="P:alkanesulfonate catabolic process"/>
    <property type="evidence" value="ECO:0007669"/>
    <property type="project" value="TreeGrafter"/>
</dbReference>
<evidence type="ECO:0000256" key="2">
    <source>
        <dbReference type="ARBA" id="ARBA00022643"/>
    </source>
</evidence>
<accession>A0A7W0DP29</accession>
<keyword evidence="4" id="KW-0503">Monooxygenase</keyword>
<dbReference type="NCBIfam" id="TIGR03621">
    <property type="entry name" value="F420_MSMEG_2516"/>
    <property type="match status" value="1"/>
</dbReference>
<keyword evidence="2" id="KW-0288">FMN</keyword>
<dbReference type="InterPro" id="IPR036661">
    <property type="entry name" value="Luciferase-like_sf"/>
</dbReference>
<dbReference type="Proteomes" id="UP000545761">
    <property type="component" value="Unassembled WGS sequence"/>
</dbReference>
<gene>
    <name evidence="6" type="ORF">H1D24_19315</name>
</gene>
<dbReference type="Gene3D" id="3.20.20.30">
    <property type="entry name" value="Luciferase-like domain"/>
    <property type="match status" value="1"/>
</dbReference>
<protein>
    <submittedName>
        <fullName evidence="6">TIGR03621 family F420-dependent LLM class oxidoreductase</fullName>
    </submittedName>
</protein>
<dbReference type="EMBL" id="JACEHE010000011">
    <property type="protein sequence ID" value="MBA2947904.1"/>
    <property type="molecule type" value="Genomic_DNA"/>
</dbReference>
<dbReference type="Pfam" id="PF00296">
    <property type="entry name" value="Bac_luciferase"/>
    <property type="match status" value="1"/>
</dbReference>
<dbReference type="InterPro" id="IPR050172">
    <property type="entry name" value="SsuD_RutA_monooxygenase"/>
</dbReference>
<dbReference type="GO" id="GO:0008726">
    <property type="term" value="F:alkanesulfonate monooxygenase activity"/>
    <property type="evidence" value="ECO:0007669"/>
    <property type="project" value="TreeGrafter"/>
</dbReference>
<organism evidence="6 7">
    <name type="scientific">Streptomyces himalayensis subsp. himalayensis</name>
    <dbReference type="NCBI Taxonomy" id="2756131"/>
    <lineage>
        <taxon>Bacteria</taxon>
        <taxon>Bacillati</taxon>
        <taxon>Actinomycetota</taxon>
        <taxon>Actinomycetes</taxon>
        <taxon>Kitasatosporales</taxon>
        <taxon>Streptomycetaceae</taxon>
        <taxon>Streptomyces</taxon>
        <taxon>Streptomyces himalayensis</taxon>
    </lineage>
</organism>
<name>A0A7W0DP29_9ACTN</name>
<dbReference type="InterPro" id="IPR011251">
    <property type="entry name" value="Luciferase-like_dom"/>
</dbReference>
<evidence type="ECO:0000313" key="7">
    <source>
        <dbReference type="Proteomes" id="UP000545761"/>
    </source>
</evidence>